<keyword evidence="2" id="KW-1185">Reference proteome</keyword>
<dbReference type="GO" id="GO:0003887">
    <property type="term" value="F:DNA-directed DNA polymerase activity"/>
    <property type="evidence" value="ECO:0007669"/>
    <property type="project" value="InterPro"/>
</dbReference>
<dbReference type="Pfam" id="PF03603">
    <property type="entry name" value="DNA_III_psi"/>
    <property type="match status" value="1"/>
</dbReference>
<dbReference type="SUPFAM" id="SSF102220">
    <property type="entry name" value="DNA polymerase III psi subunit"/>
    <property type="match status" value="1"/>
</dbReference>
<reference evidence="1 2" key="1">
    <citation type="submission" date="2017-10" db="EMBL/GenBank/DDBJ databases">
        <authorList>
            <person name="Banno H."/>
            <person name="Chua N.-H."/>
        </authorList>
    </citation>
    <scope>NUCLEOTIDE SEQUENCE [LARGE SCALE GENOMIC DNA]</scope>
    <source>
        <strain evidence="1">Vibrio tapetis CECT4600</strain>
    </source>
</reference>
<dbReference type="GO" id="GO:0008408">
    <property type="term" value="F:3'-5' exonuclease activity"/>
    <property type="evidence" value="ECO:0007669"/>
    <property type="project" value="InterPro"/>
</dbReference>
<protein>
    <submittedName>
        <fullName evidence="1">DNA polymerase III subunit psi</fullName>
    </submittedName>
</protein>
<dbReference type="KEGG" id="vta:A1572"/>
<evidence type="ECO:0000313" key="1">
    <source>
        <dbReference type="EMBL" id="SON49551.1"/>
    </source>
</evidence>
<dbReference type="OrthoDB" id="5609147at2"/>
<evidence type="ECO:0000313" key="2">
    <source>
        <dbReference type="Proteomes" id="UP000235828"/>
    </source>
</evidence>
<sequence>MSQHPYLEEMQIDQWIIHRPDNLVYGKDTRVISLSDDCLLLLVASGIPVGNDVEFFAKVAKSFGVALSQAQFIQASALDNVEVNDSTEWIWLTGMPEAAIQAVKQRWPDKKILSSLPLNQINDNNIERRALWQQIKSYE</sequence>
<dbReference type="GO" id="GO:0006260">
    <property type="term" value="P:DNA replication"/>
    <property type="evidence" value="ECO:0007669"/>
    <property type="project" value="InterPro"/>
</dbReference>
<dbReference type="EMBL" id="LT960611">
    <property type="protein sequence ID" value="SON49551.1"/>
    <property type="molecule type" value="Genomic_DNA"/>
</dbReference>
<dbReference type="Gene3D" id="3.40.50.10220">
    <property type="entry name" value="DNA polymerase III, psi subunit"/>
    <property type="match status" value="1"/>
</dbReference>
<dbReference type="AlphaFoldDB" id="A0A2N8ZCC5"/>
<dbReference type="RefSeq" id="WP_102522195.1">
    <property type="nucleotide sequence ID" value="NZ_LT960611.1"/>
</dbReference>
<dbReference type="Proteomes" id="UP000235828">
    <property type="component" value="Chromosome A"/>
</dbReference>
<accession>A0A2N8ZCC5</accession>
<dbReference type="InterPro" id="IPR036654">
    <property type="entry name" value="DNA_pol_III_psi_sf"/>
</dbReference>
<name>A0A2N8ZCC5_9VIBR</name>
<organism evidence="1 2">
    <name type="scientific">Vibrio tapetis subsp. tapetis</name>
    <dbReference type="NCBI Taxonomy" id="1671868"/>
    <lineage>
        <taxon>Bacteria</taxon>
        <taxon>Pseudomonadati</taxon>
        <taxon>Pseudomonadota</taxon>
        <taxon>Gammaproteobacteria</taxon>
        <taxon>Vibrionales</taxon>
        <taxon>Vibrionaceae</taxon>
        <taxon>Vibrio</taxon>
    </lineage>
</organism>
<proteinExistence type="predicted"/>
<gene>
    <name evidence="1" type="ORF">VTAP4600_A1572</name>
</gene>
<dbReference type="InterPro" id="IPR004615">
    <property type="entry name" value="DNA_pol_III_psi"/>
</dbReference>